<dbReference type="CDD" id="cd19165">
    <property type="entry name" value="HemeO"/>
    <property type="match status" value="1"/>
</dbReference>
<evidence type="ECO:0000313" key="5">
    <source>
        <dbReference type="Proteomes" id="UP000799302"/>
    </source>
</evidence>
<reference evidence="4" key="1">
    <citation type="journal article" date="2020" name="Stud. Mycol.">
        <title>101 Dothideomycetes genomes: a test case for predicting lifestyles and emergence of pathogens.</title>
        <authorList>
            <person name="Haridas S."/>
            <person name="Albert R."/>
            <person name="Binder M."/>
            <person name="Bloem J."/>
            <person name="Labutti K."/>
            <person name="Salamov A."/>
            <person name="Andreopoulos B."/>
            <person name="Baker S."/>
            <person name="Barry K."/>
            <person name="Bills G."/>
            <person name="Bluhm B."/>
            <person name="Cannon C."/>
            <person name="Castanera R."/>
            <person name="Culley D."/>
            <person name="Daum C."/>
            <person name="Ezra D."/>
            <person name="Gonzalez J."/>
            <person name="Henrissat B."/>
            <person name="Kuo A."/>
            <person name="Liang C."/>
            <person name="Lipzen A."/>
            <person name="Lutzoni F."/>
            <person name="Magnuson J."/>
            <person name="Mondo S."/>
            <person name="Nolan M."/>
            <person name="Ohm R."/>
            <person name="Pangilinan J."/>
            <person name="Park H.-J."/>
            <person name="Ramirez L."/>
            <person name="Alfaro M."/>
            <person name="Sun H."/>
            <person name="Tritt A."/>
            <person name="Yoshinaga Y."/>
            <person name="Zwiers L.-H."/>
            <person name="Turgeon B."/>
            <person name="Goodwin S."/>
            <person name="Spatafora J."/>
            <person name="Crous P."/>
            <person name="Grigoriev I."/>
        </authorList>
    </citation>
    <scope>NUCLEOTIDE SEQUENCE</scope>
    <source>
        <strain evidence="4">CBS 115976</strain>
    </source>
</reference>
<keyword evidence="3" id="KW-0408">Iron</keyword>
<organism evidence="4 5">
    <name type="scientific">Microthyrium microscopicum</name>
    <dbReference type="NCBI Taxonomy" id="703497"/>
    <lineage>
        <taxon>Eukaryota</taxon>
        <taxon>Fungi</taxon>
        <taxon>Dikarya</taxon>
        <taxon>Ascomycota</taxon>
        <taxon>Pezizomycotina</taxon>
        <taxon>Dothideomycetes</taxon>
        <taxon>Dothideomycetes incertae sedis</taxon>
        <taxon>Microthyriales</taxon>
        <taxon>Microthyriaceae</taxon>
        <taxon>Microthyrium</taxon>
    </lineage>
</organism>
<gene>
    <name evidence="4" type="ORF">BT63DRAFT_424178</name>
</gene>
<evidence type="ECO:0000256" key="3">
    <source>
        <dbReference type="ARBA" id="ARBA00023004"/>
    </source>
</evidence>
<keyword evidence="1" id="KW-0349">Heme</keyword>
<dbReference type="InterPro" id="IPR016053">
    <property type="entry name" value="Haem_Oase-like"/>
</dbReference>
<dbReference type="SUPFAM" id="SSF48613">
    <property type="entry name" value="Heme oxygenase-like"/>
    <property type="match status" value="1"/>
</dbReference>
<accession>A0A6A6UF24</accession>
<proteinExistence type="predicted"/>
<name>A0A6A6UF24_9PEZI</name>
<keyword evidence="2" id="KW-0479">Metal-binding</keyword>
<protein>
    <submittedName>
        <fullName evidence="4">Heme oxygenase-like protein</fullName>
    </submittedName>
</protein>
<dbReference type="InterPro" id="IPR002051">
    <property type="entry name" value="Haem_Oase"/>
</dbReference>
<dbReference type="OrthoDB" id="652091at2759"/>
<dbReference type="GO" id="GO:0006788">
    <property type="term" value="P:heme oxidation"/>
    <property type="evidence" value="ECO:0007669"/>
    <property type="project" value="InterPro"/>
</dbReference>
<dbReference type="EMBL" id="MU004234">
    <property type="protein sequence ID" value="KAF2670226.1"/>
    <property type="molecule type" value="Genomic_DNA"/>
</dbReference>
<dbReference type="InterPro" id="IPR016084">
    <property type="entry name" value="Haem_Oase-like_multi-hlx"/>
</dbReference>
<dbReference type="GO" id="GO:0046872">
    <property type="term" value="F:metal ion binding"/>
    <property type="evidence" value="ECO:0007669"/>
    <property type="project" value="UniProtKB-KW"/>
</dbReference>
<evidence type="ECO:0000256" key="2">
    <source>
        <dbReference type="ARBA" id="ARBA00022723"/>
    </source>
</evidence>
<keyword evidence="5" id="KW-1185">Reference proteome</keyword>
<dbReference type="Gene3D" id="1.20.910.10">
    <property type="entry name" value="Heme oxygenase-like"/>
    <property type="match status" value="1"/>
</dbReference>
<dbReference type="Pfam" id="PF01126">
    <property type="entry name" value="Heme_oxygenase"/>
    <property type="match status" value="1"/>
</dbReference>
<dbReference type="PANTHER" id="PTHR10720">
    <property type="entry name" value="HEME OXYGENASE"/>
    <property type="match status" value="1"/>
</dbReference>
<dbReference type="AlphaFoldDB" id="A0A6A6UF24"/>
<evidence type="ECO:0000256" key="1">
    <source>
        <dbReference type="ARBA" id="ARBA00022617"/>
    </source>
</evidence>
<evidence type="ECO:0000313" key="4">
    <source>
        <dbReference type="EMBL" id="KAF2670226.1"/>
    </source>
</evidence>
<sequence length="389" mass="42722">MTSSIKLPAEINSFTRAQHTRLNALITSRLPLALPLHSSSPDVYLTGLLPFANVYIAFEKAWSEICTRHTPFNHIRGEDLWVDVPLAHPSSESQDSAATQLLGASTLAPPPEMAVLTLLRTLRPNGLARTDRLIRDIAILVGISRDEVPAFLEKHQSDSSTLFTQHIEAAVAEKPQLLIAYAFVMYMAIFSGGRWIRSVLAAPGASFWATSEKPGSPPASPALSPTSSVHEKLRTFTAAQQERFEAAGLSFWFWSGMNDGVDIKAEFKRRLDSFESVLTEEMRQDVIEEAKEIFIRCEGLVGELDEAVGRQGVVIQSVKSQSRANDELGQSTAVIERQAAKPGLLDRLGLRPSPGQNWTEMPGYAGLALAISCAGWYAMYHAGTWNDVF</sequence>
<dbReference type="PANTHER" id="PTHR10720:SF0">
    <property type="entry name" value="HEME OXYGENASE"/>
    <property type="match status" value="1"/>
</dbReference>
<dbReference type="GO" id="GO:0004392">
    <property type="term" value="F:heme oxygenase (decyclizing) activity"/>
    <property type="evidence" value="ECO:0007669"/>
    <property type="project" value="InterPro"/>
</dbReference>
<dbReference type="Proteomes" id="UP000799302">
    <property type="component" value="Unassembled WGS sequence"/>
</dbReference>